<dbReference type="Proteomes" id="UP000824120">
    <property type="component" value="Chromosome 11"/>
</dbReference>
<dbReference type="OrthoDB" id="10603551at2759"/>
<name>A0A9J5WJS5_SOLCO</name>
<comment type="caution">
    <text evidence="1">The sequence shown here is derived from an EMBL/GenBank/DDBJ whole genome shotgun (WGS) entry which is preliminary data.</text>
</comment>
<evidence type="ECO:0000313" key="2">
    <source>
        <dbReference type="Proteomes" id="UP000824120"/>
    </source>
</evidence>
<dbReference type="EMBL" id="JACXVP010000011">
    <property type="protein sequence ID" value="KAG5575786.1"/>
    <property type="molecule type" value="Genomic_DNA"/>
</dbReference>
<organism evidence="1 2">
    <name type="scientific">Solanum commersonii</name>
    <name type="common">Commerson's wild potato</name>
    <name type="synonym">Commerson's nightshade</name>
    <dbReference type="NCBI Taxonomy" id="4109"/>
    <lineage>
        <taxon>Eukaryota</taxon>
        <taxon>Viridiplantae</taxon>
        <taxon>Streptophyta</taxon>
        <taxon>Embryophyta</taxon>
        <taxon>Tracheophyta</taxon>
        <taxon>Spermatophyta</taxon>
        <taxon>Magnoliopsida</taxon>
        <taxon>eudicotyledons</taxon>
        <taxon>Gunneridae</taxon>
        <taxon>Pentapetalae</taxon>
        <taxon>asterids</taxon>
        <taxon>lamiids</taxon>
        <taxon>Solanales</taxon>
        <taxon>Solanaceae</taxon>
        <taxon>Solanoideae</taxon>
        <taxon>Solaneae</taxon>
        <taxon>Solanum</taxon>
    </lineage>
</organism>
<reference evidence="1 2" key="1">
    <citation type="submission" date="2020-09" db="EMBL/GenBank/DDBJ databases">
        <title>De no assembly of potato wild relative species, Solanum commersonii.</title>
        <authorList>
            <person name="Cho K."/>
        </authorList>
    </citation>
    <scope>NUCLEOTIDE SEQUENCE [LARGE SCALE GENOMIC DNA]</scope>
    <source>
        <strain evidence="1">LZ3.2</strain>
        <tissue evidence="1">Leaf</tissue>
    </source>
</reference>
<gene>
    <name evidence="1" type="ORF">H5410_055920</name>
</gene>
<keyword evidence="2" id="KW-1185">Reference proteome</keyword>
<evidence type="ECO:0008006" key="3">
    <source>
        <dbReference type="Google" id="ProtNLM"/>
    </source>
</evidence>
<evidence type="ECO:0000313" key="1">
    <source>
        <dbReference type="EMBL" id="KAG5575786.1"/>
    </source>
</evidence>
<dbReference type="AlphaFoldDB" id="A0A9J5WJS5"/>
<protein>
    <recommendedName>
        <fullName evidence="3">DUF4283 domain-containing protein</fullName>
    </recommendedName>
</protein>
<accession>A0A9J5WJS5</accession>
<sequence length="75" mass="8782">MASKKTRLQVKPPKIYKGKSAAFFTPQEEEESAKNYRFTIVGKMVTWTIDFNPEEETPLASIWITLLGLKWHYFN</sequence>
<proteinExistence type="predicted"/>